<dbReference type="RefSeq" id="WP_139514000.1">
    <property type="nucleotide sequence ID" value="NZ_CP040896.1"/>
</dbReference>
<dbReference type="OrthoDB" id="5770735at2"/>
<dbReference type="InterPro" id="IPR006311">
    <property type="entry name" value="TAT_signal"/>
</dbReference>
<reference evidence="1 2" key="1">
    <citation type="submission" date="2019-06" db="EMBL/GenBank/DDBJ databases">
        <authorList>
            <person name="Srinivasan S."/>
        </authorList>
    </citation>
    <scope>NUCLEOTIDE SEQUENCE [LARGE SCALE GENOMIC DNA]</scope>
    <source>
        <strain evidence="1 2">17J68-5</strain>
    </source>
</reference>
<organism evidence="1 2">
    <name type="scientific">Hymenobacter jejuensis</name>
    <dbReference type="NCBI Taxonomy" id="2502781"/>
    <lineage>
        <taxon>Bacteria</taxon>
        <taxon>Pseudomonadati</taxon>
        <taxon>Bacteroidota</taxon>
        <taxon>Cytophagia</taxon>
        <taxon>Cytophagales</taxon>
        <taxon>Hymenobacteraceae</taxon>
        <taxon>Hymenobacter</taxon>
    </lineage>
</organism>
<evidence type="ECO:0000313" key="2">
    <source>
        <dbReference type="Proteomes" id="UP000305398"/>
    </source>
</evidence>
<dbReference type="KEGG" id="hyj:FHG12_01875"/>
<proteinExistence type="predicted"/>
<sequence>MNDLRGIDRRSFLEYVCALTATLAVTGPGGLAKAAARPLAEDAPNTHNMLVFGEQATYVSHLPMFDSIAASRTEYTSPHRYQVILEVAFQKGGQDLQKLYRNDRLRNANVRIYTLNPAEFVLSRLAPAGAGSPLLSDFQARVFRGHLERGGKVISGLDDVQVKVKRVVHFRKFDPQASKLAEMKYLLFGSTQEAFVAHYISKPPDFDHVLSVRLDGHGLTDAQLRKGLEITIPGKANQAGDRLKEAQQVASLVQMPGNQTAKLGFKVGRQIYFEEGELLMPPTFADTKLEQLGN</sequence>
<gene>
    <name evidence="1" type="ORF">FHG12_01875</name>
</gene>
<dbReference type="Proteomes" id="UP000305398">
    <property type="component" value="Chromosome"/>
</dbReference>
<keyword evidence="2" id="KW-1185">Reference proteome</keyword>
<protein>
    <submittedName>
        <fullName evidence="1">Uncharacterized protein</fullName>
    </submittedName>
</protein>
<evidence type="ECO:0000313" key="1">
    <source>
        <dbReference type="EMBL" id="QDA58925.1"/>
    </source>
</evidence>
<dbReference type="EMBL" id="CP040896">
    <property type="protein sequence ID" value="QDA58925.1"/>
    <property type="molecule type" value="Genomic_DNA"/>
</dbReference>
<dbReference type="AlphaFoldDB" id="A0A5B7ZWE5"/>
<dbReference type="PROSITE" id="PS51318">
    <property type="entry name" value="TAT"/>
    <property type="match status" value="1"/>
</dbReference>
<name>A0A5B7ZWE5_9BACT</name>
<accession>A0A5B7ZWE5</accession>